<protein>
    <recommendedName>
        <fullName evidence="4">CYIR protein</fullName>
    </recommendedName>
</protein>
<keyword evidence="3" id="KW-1185">Reference proteome</keyword>
<name>K6V3W6_PLACD</name>
<evidence type="ECO:0008006" key="4">
    <source>
        <dbReference type="Google" id="ProtNLM"/>
    </source>
</evidence>
<dbReference type="GeneID" id="14696622"/>
<gene>
    <name evidence="2" type="ORF">PCYB_008290</name>
</gene>
<evidence type="ECO:0000313" key="2">
    <source>
        <dbReference type="EMBL" id="GAB70080.1"/>
    </source>
</evidence>
<dbReference type="Proteomes" id="UP000006319">
    <property type="component" value="Unassembled WGS sequence"/>
</dbReference>
<keyword evidence="1" id="KW-0812">Transmembrane</keyword>
<evidence type="ECO:0000313" key="3">
    <source>
        <dbReference type="Proteomes" id="UP000006319"/>
    </source>
</evidence>
<dbReference type="VEuPathDB" id="PlasmoDB:PCYB_008290"/>
<dbReference type="EMBL" id="DF158745">
    <property type="protein sequence ID" value="GAB70080.1"/>
    <property type="molecule type" value="Genomic_DNA"/>
</dbReference>
<keyword evidence="1" id="KW-1133">Transmembrane helix</keyword>
<accession>K6V3W6</accession>
<reference evidence="2 3" key="1">
    <citation type="journal article" date="2012" name="Nat. Genet.">
        <title>Plasmodium cynomolgi genome sequences provide insight into Plasmodium vivax and the monkey malaria clade.</title>
        <authorList>
            <person name="Tachibana S."/>
            <person name="Sullivan S.A."/>
            <person name="Kawai S."/>
            <person name="Nakamura S."/>
            <person name="Kim H.R."/>
            <person name="Goto N."/>
            <person name="Arisue N."/>
            <person name="Palacpac N.M.Q."/>
            <person name="Honma H."/>
            <person name="Yagi M."/>
            <person name="Tougan T."/>
            <person name="Katakai Y."/>
            <person name="Kaneko O."/>
            <person name="Mita T."/>
            <person name="Kita K."/>
            <person name="Yasutomi Y."/>
            <person name="Sutton P.L."/>
            <person name="Shakhbatyan R."/>
            <person name="Horii T."/>
            <person name="Yasunaga T."/>
            <person name="Barnwell J.W."/>
            <person name="Escalante A.A."/>
            <person name="Carlton J.M."/>
            <person name="Tanabe K."/>
        </authorList>
    </citation>
    <scope>NUCLEOTIDE SEQUENCE [LARGE SCALE GENOMIC DNA]</scope>
    <source>
        <strain evidence="2 3">B</strain>
    </source>
</reference>
<sequence length="185" mass="21804">YINDFNIDDNVNISPFCEYTNYWFYGFLKSTDKIKYNQTSLDKFFDGVDIIQYCKDHAEAIDEHTYSYLKKLEKLYEKFYIFKKKSLTDDHTRCRKGEICAQEYKKHESTCVGNGNNSFCNELEKFRVLFNNHLKSIKKCDKIEELPSFQASALATTILLPVSVISVIILFSYIAYKMGKFFIQK</sequence>
<keyword evidence="1" id="KW-0472">Membrane</keyword>
<evidence type="ECO:0000256" key="1">
    <source>
        <dbReference type="SAM" id="Phobius"/>
    </source>
</evidence>
<feature type="non-terminal residue" evidence="2">
    <location>
        <position position="1"/>
    </location>
</feature>
<dbReference type="AlphaFoldDB" id="K6V3W6"/>
<dbReference type="RefSeq" id="XP_004228298.1">
    <property type="nucleotide sequence ID" value="XM_004228250.1"/>
</dbReference>
<proteinExistence type="predicted"/>
<feature type="non-terminal residue" evidence="2">
    <location>
        <position position="185"/>
    </location>
</feature>
<dbReference type="KEGG" id="pcy:PCYB_008290"/>
<organism evidence="2 3">
    <name type="scientific">Plasmodium cynomolgi (strain B)</name>
    <dbReference type="NCBI Taxonomy" id="1120755"/>
    <lineage>
        <taxon>Eukaryota</taxon>
        <taxon>Sar</taxon>
        <taxon>Alveolata</taxon>
        <taxon>Apicomplexa</taxon>
        <taxon>Aconoidasida</taxon>
        <taxon>Haemosporida</taxon>
        <taxon>Plasmodiidae</taxon>
        <taxon>Plasmodium</taxon>
        <taxon>Plasmodium (Plasmodium)</taxon>
    </lineage>
</organism>
<feature type="transmembrane region" description="Helical" evidence="1">
    <location>
        <begin position="153"/>
        <end position="176"/>
    </location>
</feature>